<dbReference type="RefSeq" id="XP_030381046.1">
    <property type="nucleotide sequence ID" value="XM_030525186.1"/>
</dbReference>
<evidence type="ECO:0000313" key="2">
    <source>
        <dbReference type="Proteomes" id="UP000504634"/>
    </source>
</evidence>
<evidence type="ECO:0000256" key="1">
    <source>
        <dbReference type="SAM" id="MobiDB-lite"/>
    </source>
</evidence>
<keyword evidence="2" id="KW-1185">Reference proteome</keyword>
<proteinExistence type="predicted"/>
<feature type="region of interest" description="Disordered" evidence="1">
    <location>
        <begin position="132"/>
        <end position="154"/>
    </location>
</feature>
<protein>
    <submittedName>
        <fullName evidence="3">Uncharacterized protein LOC115628923</fullName>
    </submittedName>
    <submittedName>
        <fullName evidence="4">Uncharacterized protein LOC115628924</fullName>
    </submittedName>
</protein>
<dbReference type="RefSeq" id="XP_030381045.1">
    <property type="nucleotide sequence ID" value="XM_030525185.1"/>
</dbReference>
<feature type="compositionally biased region" description="Polar residues" evidence="1">
    <location>
        <begin position="140"/>
        <end position="154"/>
    </location>
</feature>
<evidence type="ECO:0000313" key="3">
    <source>
        <dbReference type="RefSeq" id="XP_030381045.1"/>
    </source>
</evidence>
<evidence type="ECO:0000313" key="4">
    <source>
        <dbReference type="RefSeq" id="XP_030381046.1"/>
    </source>
</evidence>
<dbReference type="Proteomes" id="UP000504634">
    <property type="component" value="Unplaced"/>
</dbReference>
<sequence>MNNHWLYTSNGPSSIVLKKFKHKERVVVAIIREVPRLSNNNHLEYCWSSLSDTSRIITELGRVLDGVADLDTLTELQKKKKIFIADVNVTLGVKAVEETLKQDIKKHCESNAVSLMVVVKYGDHEIAEEEFERQAAPRLQTASNQEAGNNSSDY</sequence>
<organism evidence="2 4">
    <name type="scientific">Drosophila lebanonensis</name>
    <name type="common">Fruit fly</name>
    <name type="synonym">Scaptodrosophila lebanonensis</name>
    <dbReference type="NCBI Taxonomy" id="7225"/>
    <lineage>
        <taxon>Eukaryota</taxon>
        <taxon>Metazoa</taxon>
        <taxon>Ecdysozoa</taxon>
        <taxon>Arthropoda</taxon>
        <taxon>Hexapoda</taxon>
        <taxon>Insecta</taxon>
        <taxon>Pterygota</taxon>
        <taxon>Neoptera</taxon>
        <taxon>Endopterygota</taxon>
        <taxon>Diptera</taxon>
        <taxon>Brachycera</taxon>
        <taxon>Muscomorpha</taxon>
        <taxon>Ephydroidea</taxon>
        <taxon>Drosophilidae</taxon>
        <taxon>Scaptodrosophila</taxon>
    </lineage>
</organism>
<dbReference type="GeneID" id="115628924"/>
<reference evidence="3 4" key="1">
    <citation type="submission" date="2025-04" db="UniProtKB">
        <authorList>
            <consortium name="RefSeq"/>
        </authorList>
    </citation>
    <scope>IDENTIFICATION</scope>
    <source>
        <strain evidence="3 4">11010-0011.00</strain>
        <tissue evidence="3 4">Whole body</tissue>
    </source>
</reference>
<name>A0A6J2TWY5_DROLE</name>
<accession>A0A6J2TWY5</accession>
<dbReference type="AlphaFoldDB" id="A0A6J2TWY5"/>
<gene>
    <name evidence="4" type="primary">LOC115628924</name>
    <name evidence="3" type="synonym">LOC115628923</name>
</gene>